<dbReference type="Gene3D" id="1.20.1280.50">
    <property type="match status" value="1"/>
</dbReference>
<sequence>MGFCFSFSIRGGIASSREEVLAFRRPHLVRFLKEISAMRSSTVFSQSPIYSLPLELLSYIFVLGAHSPPDTPKHNSKRQELPPFNADSVKTPLIYSAVCRHWRTVALGTAALWTNICITAWSMEMSGFEQEKRANLTHITSSLSLSRNYPLNILLDARDIDWDFAEPE</sequence>
<organism evidence="1 2">
    <name type="scientific">Lentinula edodes</name>
    <name type="common">Shiitake mushroom</name>
    <name type="synonym">Lentinus edodes</name>
    <dbReference type="NCBI Taxonomy" id="5353"/>
    <lineage>
        <taxon>Eukaryota</taxon>
        <taxon>Fungi</taxon>
        <taxon>Dikarya</taxon>
        <taxon>Basidiomycota</taxon>
        <taxon>Agaricomycotina</taxon>
        <taxon>Agaricomycetes</taxon>
        <taxon>Agaricomycetidae</taxon>
        <taxon>Agaricales</taxon>
        <taxon>Marasmiineae</taxon>
        <taxon>Omphalotaceae</taxon>
        <taxon>Lentinula</taxon>
    </lineage>
</organism>
<reference evidence="1 2" key="1">
    <citation type="submission" date="2016-08" db="EMBL/GenBank/DDBJ databases">
        <authorList>
            <consortium name="Lentinula edodes genome sequencing consortium"/>
            <person name="Sakamoto Y."/>
            <person name="Nakade K."/>
            <person name="Sato S."/>
            <person name="Yoshida Y."/>
            <person name="Miyazaki K."/>
            <person name="Natsume S."/>
            <person name="Konno N."/>
        </authorList>
    </citation>
    <scope>NUCLEOTIDE SEQUENCE [LARGE SCALE GENOMIC DNA]</scope>
    <source>
        <strain evidence="1 2">NBRC 111202</strain>
    </source>
</reference>
<reference evidence="1 2" key="2">
    <citation type="submission" date="2017-02" db="EMBL/GenBank/DDBJ databases">
        <title>A genome survey and senescence transcriptome analysis in Lentinula edodes.</title>
        <authorList>
            <person name="Sakamoto Y."/>
            <person name="Nakade K."/>
            <person name="Sato S."/>
            <person name="Yoshida Y."/>
            <person name="Miyazaki K."/>
            <person name="Natsume S."/>
            <person name="Konno N."/>
        </authorList>
    </citation>
    <scope>NUCLEOTIDE SEQUENCE [LARGE SCALE GENOMIC DNA]</scope>
    <source>
        <strain evidence="1 2">NBRC 111202</strain>
    </source>
</reference>
<dbReference type="SUPFAM" id="SSF81383">
    <property type="entry name" value="F-box domain"/>
    <property type="match status" value="1"/>
</dbReference>
<dbReference type="AlphaFoldDB" id="A0A1Q3DUS3"/>
<accession>A0A1Q3DUS3</accession>
<dbReference type="InterPro" id="IPR036047">
    <property type="entry name" value="F-box-like_dom_sf"/>
</dbReference>
<comment type="caution">
    <text evidence="1">The sequence shown here is derived from an EMBL/GenBank/DDBJ whole genome shotgun (WGS) entry which is preliminary data.</text>
</comment>
<dbReference type="Proteomes" id="UP000188533">
    <property type="component" value="Unassembled WGS sequence"/>
</dbReference>
<dbReference type="STRING" id="5353.A0A1Q3DUS3"/>
<name>A0A1Q3DUS3_LENED</name>
<evidence type="ECO:0000313" key="2">
    <source>
        <dbReference type="Proteomes" id="UP000188533"/>
    </source>
</evidence>
<evidence type="ECO:0000313" key="1">
    <source>
        <dbReference type="EMBL" id="GAV98722.1"/>
    </source>
</evidence>
<protein>
    <submittedName>
        <fullName evidence="1">Uncharacterized protein</fullName>
    </submittedName>
</protein>
<proteinExistence type="predicted"/>
<dbReference type="EMBL" id="BDGU01000002">
    <property type="protein sequence ID" value="GAV98722.1"/>
    <property type="molecule type" value="Genomic_DNA"/>
</dbReference>
<keyword evidence="2" id="KW-1185">Reference proteome</keyword>
<gene>
    <name evidence="1" type="ORF">LENED_000121</name>
</gene>